<evidence type="ECO:0000256" key="2">
    <source>
        <dbReference type="ARBA" id="ARBA00023125"/>
    </source>
</evidence>
<keyword evidence="1" id="KW-0805">Transcription regulation</keyword>
<sequence>MTVDQRDEILDAFDTRILDQLASDSDLTSAALGERVGLSPSAAHRRLGQLRERGYITGFRAVLSKAARGHPGSVLVNVTLRDQTEQTMAAFERCIVECPEVRECFLMSGEADYLLHVEIRRDDTFERVHRETLSRLPGVTRLASHFVIREVVRRD</sequence>
<evidence type="ECO:0000313" key="6">
    <source>
        <dbReference type="Proteomes" id="UP001230685"/>
    </source>
</evidence>
<dbReference type="InterPro" id="IPR000485">
    <property type="entry name" value="AsnC-type_HTH_dom"/>
</dbReference>
<dbReference type="PRINTS" id="PR00033">
    <property type="entry name" value="HTHASNC"/>
</dbReference>
<proteinExistence type="predicted"/>
<dbReference type="Proteomes" id="UP001230685">
    <property type="component" value="Unassembled WGS sequence"/>
</dbReference>
<dbReference type="Pfam" id="PF13412">
    <property type="entry name" value="HTH_24"/>
    <property type="match status" value="1"/>
</dbReference>
<comment type="caution">
    <text evidence="5">The sequence shown here is derived from an EMBL/GenBank/DDBJ whole genome shotgun (WGS) entry which is preliminary data.</text>
</comment>
<dbReference type="CDD" id="cd00090">
    <property type="entry name" value="HTH_ARSR"/>
    <property type="match status" value="1"/>
</dbReference>
<dbReference type="Gene3D" id="1.10.10.10">
    <property type="entry name" value="Winged helix-like DNA-binding domain superfamily/Winged helix DNA-binding domain"/>
    <property type="match status" value="1"/>
</dbReference>
<dbReference type="PANTHER" id="PTHR30154:SF46">
    <property type="entry name" value="TRANSCRIPTIONAL REGULATORY PROTEIN"/>
    <property type="match status" value="1"/>
</dbReference>
<dbReference type="RefSeq" id="WP_305173723.1">
    <property type="nucleotide sequence ID" value="NZ_JAUUDS010000006.1"/>
</dbReference>
<name>A0ABT9EM33_9SPHN</name>
<dbReference type="InterPro" id="IPR019885">
    <property type="entry name" value="Tscrpt_reg_HTH_AsnC-type_CS"/>
</dbReference>
<accession>A0ABT9EM33</accession>
<dbReference type="Gene3D" id="3.30.70.920">
    <property type="match status" value="1"/>
</dbReference>
<evidence type="ECO:0000256" key="3">
    <source>
        <dbReference type="ARBA" id="ARBA00023163"/>
    </source>
</evidence>
<dbReference type="PROSITE" id="PS00519">
    <property type="entry name" value="HTH_ASNC_1"/>
    <property type="match status" value="1"/>
</dbReference>
<dbReference type="EMBL" id="JAUUDS010000006">
    <property type="protein sequence ID" value="MDP1028019.1"/>
    <property type="molecule type" value="Genomic_DNA"/>
</dbReference>
<protein>
    <submittedName>
        <fullName evidence="5">Lrp/AsnC family transcriptional regulator</fullName>
    </submittedName>
</protein>
<dbReference type="PANTHER" id="PTHR30154">
    <property type="entry name" value="LEUCINE-RESPONSIVE REGULATORY PROTEIN"/>
    <property type="match status" value="1"/>
</dbReference>
<dbReference type="InterPro" id="IPR011991">
    <property type="entry name" value="ArsR-like_HTH"/>
</dbReference>
<dbReference type="Pfam" id="PF01037">
    <property type="entry name" value="AsnC_trans_reg"/>
    <property type="match status" value="1"/>
</dbReference>
<dbReference type="SUPFAM" id="SSF46785">
    <property type="entry name" value="Winged helix' DNA-binding domain"/>
    <property type="match status" value="1"/>
</dbReference>
<dbReference type="InterPro" id="IPR011008">
    <property type="entry name" value="Dimeric_a/b-barrel"/>
</dbReference>
<gene>
    <name evidence="5" type="ORF">Q5H91_12415</name>
</gene>
<dbReference type="InterPro" id="IPR036390">
    <property type="entry name" value="WH_DNA-bd_sf"/>
</dbReference>
<evidence type="ECO:0000313" key="5">
    <source>
        <dbReference type="EMBL" id="MDP1028019.1"/>
    </source>
</evidence>
<organism evidence="5 6">
    <name type="scientific">Sphingomonas aurea</name>
    <dbReference type="NCBI Taxonomy" id="3063994"/>
    <lineage>
        <taxon>Bacteria</taxon>
        <taxon>Pseudomonadati</taxon>
        <taxon>Pseudomonadota</taxon>
        <taxon>Alphaproteobacteria</taxon>
        <taxon>Sphingomonadales</taxon>
        <taxon>Sphingomonadaceae</taxon>
        <taxon>Sphingomonas</taxon>
    </lineage>
</organism>
<dbReference type="PROSITE" id="PS50956">
    <property type="entry name" value="HTH_ASNC_2"/>
    <property type="match status" value="1"/>
</dbReference>
<evidence type="ECO:0000259" key="4">
    <source>
        <dbReference type="PROSITE" id="PS50956"/>
    </source>
</evidence>
<dbReference type="InterPro" id="IPR036388">
    <property type="entry name" value="WH-like_DNA-bd_sf"/>
</dbReference>
<dbReference type="InterPro" id="IPR019887">
    <property type="entry name" value="Tscrpt_reg_AsnC/Lrp_C"/>
</dbReference>
<keyword evidence="3" id="KW-0804">Transcription</keyword>
<evidence type="ECO:0000256" key="1">
    <source>
        <dbReference type="ARBA" id="ARBA00023015"/>
    </source>
</evidence>
<dbReference type="SMART" id="SM00344">
    <property type="entry name" value="HTH_ASNC"/>
    <property type="match status" value="1"/>
</dbReference>
<reference evidence="5 6" key="1">
    <citation type="submission" date="2023-07" db="EMBL/GenBank/DDBJ databases">
        <authorList>
            <person name="Kim M.K."/>
        </authorList>
    </citation>
    <scope>NUCLEOTIDE SEQUENCE [LARGE SCALE GENOMIC DNA]</scope>
    <source>
        <strain evidence="5 6">KR1UV-12</strain>
    </source>
</reference>
<dbReference type="SUPFAM" id="SSF54909">
    <property type="entry name" value="Dimeric alpha+beta barrel"/>
    <property type="match status" value="1"/>
</dbReference>
<keyword evidence="6" id="KW-1185">Reference proteome</keyword>
<dbReference type="InterPro" id="IPR019888">
    <property type="entry name" value="Tscrpt_reg_AsnC-like"/>
</dbReference>
<keyword evidence="2" id="KW-0238">DNA-binding</keyword>
<feature type="domain" description="HTH asnC-type" evidence="4">
    <location>
        <begin position="10"/>
        <end position="71"/>
    </location>
</feature>